<evidence type="ECO:0000313" key="2">
    <source>
        <dbReference type="EMBL" id="RKO93600.1"/>
    </source>
</evidence>
<gene>
    <name evidence="2" type="ORF">BDK51DRAFT_44814</name>
</gene>
<feature type="compositionally biased region" description="Polar residues" evidence="1">
    <location>
        <begin position="208"/>
        <end position="224"/>
    </location>
</feature>
<dbReference type="AlphaFoldDB" id="A0A4P9WQU8"/>
<proteinExistence type="predicted"/>
<sequence length="293" mass="32316">MENTRYAKEVATAAVAQMCENAIVCDVIAGLVDEDLNDDPILTERPPPIVNQKWGHVAEIESYPNMHVEYAHLTPGTTTSDAEASFAPLGMHWKNFSVSHWQEAFGPVTAHYLDSGAHGHSDAPTGVDLPAIMPQALPPLEGRTGLQQVAKHRARQCTACCEALEVDSRPPEGGGESDGGRQQDQTQPRRRRGASAAPQGPASKRSAKASTLPTADDMSSSSPPKTFKRRAREDVEDAGTPESKRTKIEDRAQLYYTNFKRIPRRARQRRERRRYDRGAAERGGLPHTDSWRT</sequence>
<protein>
    <submittedName>
        <fullName evidence="2">Uncharacterized protein</fullName>
    </submittedName>
</protein>
<evidence type="ECO:0000313" key="3">
    <source>
        <dbReference type="Proteomes" id="UP000269721"/>
    </source>
</evidence>
<dbReference type="Proteomes" id="UP000269721">
    <property type="component" value="Unassembled WGS sequence"/>
</dbReference>
<feature type="compositionally biased region" description="Basic and acidic residues" evidence="1">
    <location>
        <begin position="242"/>
        <end position="252"/>
    </location>
</feature>
<name>A0A4P9WQU8_9FUNG</name>
<feature type="region of interest" description="Disordered" evidence="1">
    <location>
        <begin position="166"/>
        <end position="293"/>
    </location>
</feature>
<dbReference type="EMBL" id="KZ994176">
    <property type="protein sequence ID" value="RKO93600.1"/>
    <property type="molecule type" value="Genomic_DNA"/>
</dbReference>
<evidence type="ECO:0000256" key="1">
    <source>
        <dbReference type="SAM" id="MobiDB-lite"/>
    </source>
</evidence>
<accession>A0A4P9WQU8</accession>
<organism evidence="2 3">
    <name type="scientific">Blyttiomyces helicus</name>
    <dbReference type="NCBI Taxonomy" id="388810"/>
    <lineage>
        <taxon>Eukaryota</taxon>
        <taxon>Fungi</taxon>
        <taxon>Fungi incertae sedis</taxon>
        <taxon>Chytridiomycota</taxon>
        <taxon>Chytridiomycota incertae sedis</taxon>
        <taxon>Chytridiomycetes</taxon>
        <taxon>Chytridiomycetes incertae sedis</taxon>
        <taxon>Blyttiomyces</taxon>
    </lineage>
</organism>
<keyword evidence="3" id="KW-1185">Reference proteome</keyword>
<reference evidence="3" key="1">
    <citation type="journal article" date="2018" name="Nat. Microbiol.">
        <title>Leveraging single-cell genomics to expand the fungal tree of life.</title>
        <authorList>
            <person name="Ahrendt S.R."/>
            <person name="Quandt C.A."/>
            <person name="Ciobanu D."/>
            <person name="Clum A."/>
            <person name="Salamov A."/>
            <person name="Andreopoulos B."/>
            <person name="Cheng J.F."/>
            <person name="Woyke T."/>
            <person name="Pelin A."/>
            <person name="Henrissat B."/>
            <person name="Reynolds N.K."/>
            <person name="Benny G.L."/>
            <person name="Smith M.E."/>
            <person name="James T.Y."/>
            <person name="Grigoriev I.V."/>
        </authorList>
    </citation>
    <scope>NUCLEOTIDE SEQUENCE [LARGE SCALE GENOMIC DNA]</scope>
</reference>
<feature type="compositionally biased region" description="Basic residues" evidence="1">
    <location>
        <begin position="261"/>
        <end position="272"/>
    </location>
</feature>